<name>A0A2P2PKK6_RHIMU</name>
<protein>
    <submittedName>
        <fullName evidence="1">Uncharacterized protein</fullName>
    </submittedName>
</protein>
<sequence length="59" mass="6694">MTKARKFAVLTEQNTKLASRKFSDWYTGLVQLPSASFNSFSDTSKEIPNCCQVKSNKFI</sequence>
<evidence type="ECO:0000313" key="1">
    <source>
        <dbReference type="EMBL" id="MBX55268.1"/>
    </source>
</evidence>
<reference evidence="1" key="1">
    <citation type="submission" date="2018-02" db="EMBL/GenBank/DDBJ databases">
        <title>Rhizophora mucronata_Transcriptome.</title>
        <authorList>
            <person name="Meera S.P."/>
            <person name="Sreeshan A."/>
            <person name="Augustine A."/>
        </authorList>
    </citation>
    <scope>NUCLEOTIDE SEQUENCE</scope>
    <source>
        <tissue evidence="1">Leaf</tissue>
    </source>
</reference>
<dbReference type="EMBL" id="GGEC01074784">
    <property type="protein sequence ID" value="MBX55268.1"/>
    <property type="molecule type" value="Transcribed_RNA"/>
</dbReference>
<dbReference type="AlphaFoldDB" id="A0A2P2PKK6"/>
<proteinExistence type="predicted"/>
<accession>A0A2P2PKK6</accession>
<organism evidence="1">
    <name type="scientific">Rhizophora mucronata</name>
    <name type="common">Asiatic mangrove</name>
    <dbReference type="NCBI Taxonomy" id="61149"/>
    <lineage>
        <taxon>Eukaryota</taxon>
        <taxon>Viridiplantae</taxon>
        <taxon>Streptophyta</taxon>
        <taxon>Embryophyta</taxon>
        <taxon>Tracheophyta</taxon>
        <taxon>Spermatophyta</taxon>
        <taxon>Magnoliopsida</taxon>
        <taxon>eudicotyledons</taxon>
        <taxon>Gunneridae</taxon>
        <taxon>Pentapetalae</taxon>
        <taxon>rosids</taxon>
        <taxon>fabids</taxon>
        <taxon>Malpighiales</taxon>
        <taxon>Rhizophoraceae</taxon>
        <taxon>Rhizophora</taxon>
    </lineage>
</organism>